<feature type="domain" description="Bicarbonate transporter-like transmembrane" evidence="11">
    <location>
        <begin position="274"/>
        <end position="490"/>
    </location>
</feature>
<keyword evidence="7" id="KW-0406">Ion transport</keyword>
<evidence type="ECO:0000256" key="6">
    <source>
        <dbReference type="ARBA" id="ARBA00022989"/>
    </source>
</evidence>
<dbReference type="PANTHER" id="PTHR11453:SF127">
    <property type="entry name" value="SOLUTE CARRIER FAMILY 4 MEMBER 11"/>
    <property type="match status" value="1"/>
</dbReference>
<dbReference type="FunFam" id="3.40.930.10:FF:000018">
    <property type="entry name" value="Sodium bicarbonate transporter protein 11"/>
    <property type="match status" value="1"/>
</dbReference>
<comment type="subcellular location">
    <subcellularLocation>
        <location evidence="1">Cell membrane</location>
        <topology evidence="1">Multi-pass membrane protein</topology>
    </subcellularLocation>
</comment>
<feature type="domain" description="Bicarbonate transporter-like transmembrane" evidence="11">
    <location>
        <begin position="757"/>
        <end position="1075"/>
    </location>
</feature>
<dbReference type="GO" id="GO:0016323">
    <property type="term" value="C:basolateral plasma membrane"/>
    <property type="evidence" value="ECO:0007669"/>
    <property type="project" value="TreeGrafter"/>
</dbReference>
<proteinExistence type="inferred from homology"/>
<dbReference type="InterPro" id="IPR003020">
    <property type="entry name" value="HCO3_transpt_euk"/>
</dbReference>
<evidence type="ECO:0000313" key="14">
    <source>
        <dbReference type="Proteomes" id="UP000070412"/>
    </source>
</evidence>
<keyword evidence="4" id="KW-1003">Cell membrane</keyword>
<dbReference type="FunFam" id="1.10.287.570:FF:000002">
    <property type="entry name" value="Solute carrier family 4 member 11"/>
    <property type="match status" value="1"/>
</dbReference>
<keyword evidence="5 10" id="KW-0812">Transmembrane</keyword>
<evidence type="ECO:0000256" key="4">
    <source>
        <dbReference type="ARBA" id="ARBA00022475"/>
    </source>
</evidence>
<comment type="similarity">
    <text evidence="2">Belongs to the anion exchanger (TC 2.A.31) family.</text>
</comment>
<feature type="transmembrane region" description="Helical" evidence="10">
    <location>
        <begin position="765"/>
        <end position="785"/>
    </location>
</feature>
<organism evidence="12">
    <name type="scientific">Sarcoptes scabiei</name>
    <name type="common">Itch mite</name>
    <name type="synonym">Acarus scabiei</name>
    <dbReference type="NCBI Taxonomy" id="52283"/>
    <lineage>
        <taxon>Eukaryota</taxon>
        <taxon>Metazoa</taxon>
        <taxon>Ecdysozoa</taxon>
        <taxon>Arthropoda</taxon>
        <taxon>Chelicerata</taxon>
        <taxon>Arachnida</taxon>
        <taxon>Acari</taxon>
        <taxon>Acariformes</taxon>
        <taxon>Sarcoptiformes</taxon>
        <taxon>Astigmata</taxon>
        <taxon>Psoroptidia</taxon>
        <taxon>Sarcoptoidea</taxon>
        <taxon>Sarcoptidae</taxon>
        <taxon>Sarcoptinae</taxon>
        <taxon>Sarcoptes</taxon>
    </lineage>
</organism>
<name>A0A834RFY2_SARSC</name>
<evidence type="ECO:0000313" key="13">
    <source>
        <dbReference type="EnsemblMetazoa" id="KAF7494782.1"/>
    </source>
</evidence>
<dbReference type="SUPFAM" id="SSF55804">
    <property type="entry name" value="Phoshotransferase/anion transport protein"/>
    <property type="match status" value="1"/>
</dbReference>
<dbReference type="PANTHER" id="PTHR11453">
    <property type="entry name" value="ANION EXCHANGE PROTEIN"/>
    <property type="match status" value="1"/>
</dbReference>
<feature type="transmembrane region" description="Helical" evidence="10">
    <location>
        <begin position="386"/>
        <end position="409"/>
    </location>
</feature>
<evidence type="ECO:0000256" key="2">
    <source>
        <dbReference type="ARBA" id="ARBA00010993"/>
    </source>
</evidence>
<keyword evidence="3" id="KW-0813">Transport</keyword>
<dbReference type="InterPro" id="IPR016152">
    <property type="entry name" value="PTrfase/Anion_transptr"/>
</dbReference>
<feature type="transmembrane region" description="Helical" evidence="10">
    <location>
        <begin position="966"/>
        <end position="985"/>
    </location>
</feature>
<evidence type="ECO:0000313" key="12">
    <source>
        <dbReference type="EMBL" id="KAF7494782.1"/>
    </source>
</evidence>
<dbReference type="EnsemblMetazoa" id="SSS_8725s_mrna">
    <property type="protein sequence ID" value="KAF7494782.1"/>
    <property type="gene ID" value="SSS_8725"/>
</dbReference>
<feature type="transmembrane region" description="Helical" evidence="10">
    <location>
        <begin position="883"/>
        <end position="904"/>
    </location>
</feature>
<evidence type="ECO:0000256" key="3">
    <source>
        <dbReference type="ARBA" id="ARBA00022448"/>
    </source>
</evidence>
<reference evidence="12" key="2">
    <citation type="submission" date="2020-01" db="EMBL/GenBank/DDBJ databases">
        <authorList>
            <person name="Korhonen P.K.K."/>
            <person name="Guangxu M.G."/>
            <person name="Wang T.W."/>
            <person name="Stroehlein A.J.S."/>
            <person name="Young N.D."/>
            <person name="Ang C.-S.A."/>
            <person name="Fernando D.W.F."/>
            <person name="Lu H.L."/>
            <person name="Taylor S.T."/>
            <person name="Ehtesham M.E.M."/>
            <person name="Najaraj S.H.N."/>
            <person name="Harsha G.H.G."/>
            <person name="Madugundu A.M."/>
            <person name="Renuse S.R."/>
            <person name="Holt D.H."/>
            <person name="Pandey A.P."/>
            <person name="Papenfuss A.P."/>
            <person name="Gasser R.B.G."/>
            <person name="Fischer K.F."/>
        </authorList>
    </citation>
    <scope>NUCLEOTIDE SEQUENCE</scope>
    <source>
        <strain evidence="12">SSS_KF_BRIS2020</strain>
    </source>
</reference>
<keyword evidence="14" id="KW-1185">Reference proteome</keyword>
<evidence type="ECO:0000256" key="9">
    <source>
        <dbReference type="SAM" id="MobiDB-lite"/>
    </source>
</evidence>
<feature type="transmembrane region" description="Helical" evidence="10">
    <location>
        <begin position="310"/>
        <end position="328"/>
    </location>
</feature>
<feature type="transmembrane region" description="Helical" evidence="10">
    <location>
        <begin position="797"/>
        <end position="818"/>
    </location>
</feature>
<evidence type="ECO:0000256" key="8">
    <source>
        <dbReference type="ARBA" id="ARBA00023136"/>
    </source>
</evidence>
<evidence type="ECO:0000256" key="7">
    <source>
        <dbReference type="ARBA" id="ARBA00023065"/>
    </source>
</evidence>
<evidence type="ECO:0000256" key="10">
    <source>
        <dbReference type="SAM" id="Phobius"/>
    </source>
</evidence>
<protein>
    <submittedName>
        <fullName evidence="12">Sodium bicarbonate transporter-like protein 11</fullName>
    </submittedName>
</protein>
<reference evidence="13" key="3">
    <citation type="submission" date="2022-06" db="UniProtKB">
        <authorList>
            <consortium name="EnsemblMetazoa"/>
        </authorList>
    </citation>
    <scope>IDENTIFICATION</scope>
</reference>
<dbReference type="EMBL" id="WVUK01000052">
    <property type="protein sequence ID" value="KAF7494782.1"/>
    <property type="molecule type" value="Genomic_DNA"/>
</dbReference>
<dbReference type="Gene3D" id="3.40.930.10">
    <property type="entry name" value="Mannitol-specific EII, Chain A"/>
    <property type="match status" value="1"/>
</dbReference>
<keyword evidence="8 10" id="KW-0472">Membrane</keyword>
<dbReference type="Gene3D" id="1.10.287.570">
    <property type="entry name" value="Helical hairpin bin"/>
    <property type="match status" value="1"/>
</dbReference>
<dbReference type="GO" id="GO:0006820">
    <property type="term" value="P:monoatomic anion transport"/>
    <property type="evidence" value="ECO:0007669"/>
    <property type="project" value="InterPro"/>
</dbReference>
<feature type="transmembrane region" description="Helical" evidence="10">
    <location>
        <begin position="842"/>
        <end position="862"/>
    </location>
</feature>
<keyword evidence="6 10" id="KW-1133">Transmembrane helix</keyword>
<dbReference type="Pfam" id="PF00955">
    <property type="entry name" value="HCO3_cotransp"/>
    <property type="match status" value="2"/>
</dbReference>
<feature type="transmembrane region" description="Helical" evidence="10">
    <location>
        <begin position="1018"/>
        <end position="1037"/>
    </location>
</feature>
<evidence type="ECO:0000256" key="5">
    <source>
        <dbReference type="ARBA" id="ARBA00022692"/>
    </source>
</evidence>
<accession>A0A834RFY2</accession>
<dbReference type="GO" id="GO:0005452">
    <property type="term" value="F:solute:inorganic anion antiporter activity"/>
    <property type="evidence" value="ECO:0007669"/>
    <property type="project" value="InterPro"/>
</dbReference>
<feature type="region of interest" description="Disordered" evidence="9">
    <location>
        <begin position="662"/>
        <end position="688"/>
    </location>
</feature>
<dbReference type="AlphaFoldDB" id="A0A834RFY2"/>
<reference evidence="14" key="1">
    <citation type="journal article" date="2020" name="PLoS Negl. Trop. Dis.">
        <title>High-quality nuclear genome for Sarcoptes scabiei-A critical resource for a neglected parasite.</title>
        <authorList>
            <person name="Korhonen P.K."/>
            <person name="Gasser R.B."/>
            <person name="Ma G."/>
            <person name="Wang T."/>
            <person name="Stroehlein A.J."/>
            <person name="Young N.D."/>
            <person name="Ang C.S."/>
            <person name="Fernando D.D."/>
            <person name="Lu H.C."/>
            <person name="Taylor S."/>
            <person name="Reynolds S.L."/>
            <person name="Mofiz E."/>
            <person name="Najaraj S.H."/>
            <person name="Gowda H."/>
            <person name="Madugundu A."/>
            <person name="Renuse S."/>
            <person name="Holt D."/>
            <person name="Pandey A."/>
            <person name="Papenfuss A.T."/>
            <person name="Fischer K."/>
        </authorList>
    </citation>
    <scope>NUCLEOTIDE SEQUENCE [LARGE SCALE GENOMIC DNA]</scope>
</reference>
<gene>
    <name evidence="12" type="ORF">SSS_8725</name>
</gene>
<dbReference type="Proteomes" id="UP000070412">
    <property type="component" value="Unassembled WGS sequence"/>
</dbReference>
<dbReference type="InterPro" id="IPR011531">
    <property type="entry name" value="HCO3_transpt-like_TM_dom"/>
</dbReference>
<sequence length="1076" mass="120762">MNKMSVRRGVRGSFRGSLRRYGSAEYSRRPYRHHNWVFRNGEWRIAFDDGDEVTLMYAKLERLPMKDFGAEVRASMDVDQFLQQAVLLLDITETSLEGIVDRMLRKVIDGREPLTTLKEAKTALFTHDSGELQLLARTIQGTYISDGGGFDYDQSWLCSMCSLPSLAKRHVAIARLKHPANMGRNSHEVRFFILVVTPSKEKGTKNALETGRTFATIFADIDFRQKLLDVHGEAEFKGILLKHAQDLASEQSNPTRRMGNHEPEAEFEEPRCHFAQGLCDDLRRRTAHYLSDYVDGLVGRKTIQKTISTIFFLYFACILPTIAFGVLNNNNTSGKIGDIRKAIIGQTIGGLSFAFLGGQPLVIIMTTAPICLYIKVIYNICEDFQLDFYAMYACVGLWNTFFLMLYAVFDLSKLMKWCTRSTEEIFSLFISIAFAVDAGRDVIKNFQTHYYSPLCLNQLNRTDERQQLLQQFYQQAHVLAQSSNFQQLSRVLIESMWLPSFVQNVTGNAISSAMMMPIPSSSSAAFGLGLSSSQSSQAHFDYGEFNQSQATTATTTASIIHDLLSQRSMNSTMNSSMAATAAASASLPSLQQTPPINQNNWTDPFQLSGTQSMFSNYPTVTNQSFWNSNGTFVNQSVHYLNQEDHHLNHLINQSSSLPFSTPLMSSASSSQQPSMISSSTSTSSSLSSASSIPSASTASASTTVSGDVIHLTAANVSTLATTLASLIWSPEANRILQNWTSAALKLIFTDLNISEDGICRRETSLLFLLLMLGTVWMAVSLFNFNKTPYLQASKRELLADYALPCSVIILSFVGSFVFRDIPVEHFRYDEELQFKRARLEDLPWTAFGACMGLGFSLSLLFFMDQNISAAMVNNPCNKLKKGCAYHLDLFVVGILNGFLSLYAFPWMHGVLPHSPLHVRSLADVEERVDQGHVYEIIVKVRETRLTGIVSHILIGLSVFLIPYPMAYIPTAVLDGLFLYMAITSLNGNQMFERITLLFMEQVAYPPNHYIRRCPQRKIHLFTLCQMVQLGLMCFFGFSPWPYIKMVFPIIVILLLPFRHKIVPCVIDNKYLEALDA</sequence>
<dbReference type="GO" id="GO:0050801">
    <property type="term" value="P:monoatomic ion homeostasis"/>
    <property type="evidence" value="ECO:0007669"/>
    <property type="project" value="TreeGrafter"/>
</dbReference>
<dbReference type="OrthoDB" id="1735926at2759"/>
<feature type="transmembrane region" description="Helical" evidence="10">
    <location>
        <begin position="348"/>
        <end position="374"/>
    </location>
</feature>
<evidence type="ECO:0000259" key="11">
    <source>
        <dbReference type="Pfam" id="PF00955"/>
    </source>
</evidence>
<evidence type="ECO:0000256" key="1">
    <source>
        <dbReference type="ARBA" id="ARBA00004651"/>
    </source>
</evidence>